<name>A0A0F9VXA1_9ZZZZ</name>
<proteinExistence type="predicted"/>
<organism evidence="1">
    <name type="scientific">marine sediment metagenome</name>
    <dbReference type="NCBI Taxonomy" id="412755"/>
    <lineage>
        <taxon>unclassified sequences</taxon>
        <taxon>metagenomes</taxon>
        <taxon>ecological metagenomes</taxon>
    </lineage>
</organism>
<accession>A0A0F9VXA1</accession>
<evidence type="ECO:0008006" key="2">
    <source>
        <dbReference type="Google" id="ProtNLM"/>
    </source>
</evidence>
<reference evidence="1" key="1">
    <citation type="journal article" date="2015" name="Nature">
        <title>Complex archaea that bridge the gap between prokaryotes and eukaryotes.</title>
        <authorList>
            <person name="Spang A."/>
            <person name="Saw J.H."/>
            <person name="Jorgensen S.L."/>
            <person name="Zaremba-Niedzwiedzka K."/>
            <person name="Martijn J."/>
            <person name="Lind A.E."/>
            <person name="van Eijk R."/>
            <person name="Schleper C."/>
            <person name="Guy L."/>
            <person name="Ettema T.J."/>
        </authorList>
    </citation>
    <scope>NUCLEOTIDE SEQUENCE</scope>
</reference>
<protein>
    <recommendedName>
        <fullName evidence="2">Thymidine phosphorylase</fullName>
    </recommendedName>
</protein>
<dbReference type="Pfam" id="PF07793">
    <property type="entry name" value="DUF1631"/>
    <property type="match status" value="1"/>
</dbReference>
<dbReference type="AlphaFoldDB" id="A0A0F9VXA1"/>
<sequence length="784" mass="86077">MAQDHKIIPINAGDIRRQAPGSAQPALPQPLRAVSNHALGFLKIALGDLFDNADDSLFEMADRAASNNDQTLFFEAMRVVRLQRHAIEKACAVGLVKALEALNQSEIPASQDLGQSFQVDSLSLVQPDELEQSVALDGMVGRVVSRNRPALAHLAIRLNSLVKGLVDERNNPFGPASLAQIFVDSYAELELDIKVRLIILKLFERYVFNRVDSLYEEANNLFVAAGVMPDLTFSAVNGKRGMRSPSAMATQTIARGESPDRTDHQHVLSMFSDLIGSWRHASGDTALTSLGSSGATPMASDELLGMLAQMPLDEPGAGGSSINLVRNRIHQRLGEQRRQTGQARSVARVDDDVISLVSMLFDFILDDNNLPAALKALVARLQLPVLRVAIADKSFFSLSSHPARRLLNELARATLGWSDHDDLGRDQLHLLLESIVTRLLSEADPAAELFGHLHAELAEFVKVEQRRSSRFEQRTRDAEEGRAKVDAARNRVAVRLNALLVGKTLPVLVVDIVRDTWSQVMQMIWLREGEESSAWQEAIHTAESLIDSVDSASVLDTADRQRGSEKVREAVRGSLDLIGYDEQQSVVLMERLAELQHTILTATSTLRAELATIEADDAVYEPQPSRYEATVQKERATELIGLDELALDDSASNTEPDEPLFEAVHVVEPVLQAGSGSIEAELVSDLPSVDAASWVDNLHTGGWFELTAAEGQPVQRCKLAAIISFSGKYIFVNRSGMKVAEYGKSALYHHFDQGLIRLVDDNQLFDRALESVIGNLRRLQSATS</sequence>
<gene>
    <name evidence="1" type="ORF">LCGC14_0031700</name>
</gene>
<comment type="caution">
    <text evidence="1">The sequence shown here is derived from an EMBL/GenBank/DDBJ whole genome shotgun (WGS) entry which is preliminary data.</text>
</comment>
<dbReference type="EMBL" id="LAZR01000006">
    <property type="protein sequence ID" value="KKO09676.1"/>
    <property type="molecule type" value="Genomic_DNA"/>
</dbReference>
<dbReference type="InterPro" id="IPR012434">
    <property type="entry name" value="DUF1631"/>
</dbReference>
<evidence type="ECO:0000313" key="1">
    <source>
        <dbReference type="EMBL" id="KKO09676.1"/>
    </source>
</evidence>